<feature type="transmembrane region" description="Helical" evidence="1">
    <location>
        <begin position="6"/>
        <end position="26"/>
    </location>
</feature>
<keyword evidence="1" id="KW-0812">Transmembrane</keyword>
<dbReference type="EMBL" id="ANNX02000020">
    <property type="protein sequence ID" value="KYC41842.1"/>
    <property type="molecule type" value="Genomic_DNA"/>
</dbReference>
<feature type="transmembrane region" description="Helical" evidence="1">
    <location>
        <begin position="33"/>
        <end position="54"/>
    </location>
</feature>
<evidence type="ECO:0000313" key="3">
    <source>
        <dbReference type="Proteomes" id="UP000076925"/>
    </source>
</evidence>
<dbReference type="AlphaFoldDB" id="A0A139XB48"/>
<feature type="transmembrane region" description="Helical" evidence="1">
    <location>
        <begin position="74"/>
        <end position="107"/>
    </location>
</feature>
<sequence>MSFLKRLPWVSLSLLLLTYATYGWLISKAKAPLLVWLLAVTASLLLVGGLTSPLNRVAGYSFVLFKSNLRSFTMTVLASLLFFVMVAWFRVFLDTLVIFAASILARIDFQTSSFSRRQTFWILSTISLIGLGLGAIAQRLLVSTVHLH</sequence>
<dbReference type="RefSeq" id="WP_017746245.1">
    <property type="nucleotide sequence ID" value="NZ_KQ976354.1"/>
</dbReference>
<organism evidence="2 3">
    <name type="scientific">Scytonema hofmannii PCC 7110</name>
    <dbReference type="NCBI Taxonomy" id="128403"/>
    <lineage>
        <taxon>Bacteria</taxon>
        <taxon>Bacillati</taxon>
        <taxon>Cyanobacteriota</taxon>
        <taxon>Cyanophyceae</taxon>
        <taxon>Nostocales</taxon>
        <taxon>Scytonemataceae</taxon>
        <taxon>Scytonema</taxon>
    </lineage>
</organism>
<evidence type="ECO:0000313" key="2">
    <source>
        <dbReference type="EMBL" id="KYC41842.1"/>
    </source>
</evidence>
<comment type="caution">
    <text evidence="2">The sequence shown here is derived from an EMBL/GenBank/DDBJ whole genome shotgun (WGS) entry which is preliminary data.</text>
</comment>
<keyword evidence="1" id="KW-0472">Membrane</keyword>
<gene>
    <name evidence="2" type="ORF">WA1_17630</name>
</gene>
<protein>
    <submittedName>
        <fullName evidence="2">Uncharacterized protein</fullName>
    </submittedName>
</protein>
<feature type="transmembrane region" description="Helical" evidence="1">
    <location>
        <begin position="119"/>
        <end position="141"/>
    </location>
</feature>
<name>A0A139XB48_9CYAN</name>
<keyword evidence="1" id="KW-1133">Transmembrane helix</keyword>
<evidence type="ECO:0000256" key="1">
    <source>
        <dbReference type="SAM" id="Phobius"/>
    </source>
</evidence>
<dbReference type="OrthoDB" id="514406at2"/>
<keyword evidence="3" id="KW-1185">Reference proteome</keyword>
<proteinExistence type="predicted"/>
<dbReference type="Proteomes" id="UP000076925">
    <property type="component" value="Unassembled WGS sequence"/>
</dbReference>
<accession>A0A139XB48</accession>
<reference evidence="2 3" key="1">
    <citation type="journal article" date="2013" name="Genome Biol. Evol.">
        <title>Genomes of Stigonematalean cyanobacteria (subsection V) and the evolution of oxygenic photosynthesis from prokaryotes to plastids.</title>
        <authorList>
            <person name="Dagan T."/>
            <person name="Roettger M."/>
            <person name="Stucken K."/>
            <person name="Landan G."/>
            <person name="Koch R."/>
            <person name="Major P."/>
            <person name="Gould S.B."/>
            <person name="Goremykin V.V."/>
            <person name="Rippka R."/>
            <person name="Tandeau de Marsac N."/>
            <person name="Gugger M."/>
            <person name="Lockhart P.J."/>
            <person name="Allen J.F."/>
            <person name="Brune I."/>
            <person name="Maus I."/>
            <person name="Puhler A."/>
            <person name="Martin W.F."/>
        </authorList>
    </citation>
    <scope>NUCLEOTIDE SEQUENCE [LARGE SCALE GENOMIC DNA]</scope>
    <source>
        <strain evidence="2 3">PCC 7110</strain>
    </source>
</reference>